<name>V6IXK8_9BACL</name>
<comment type="caution">
    <text evidence="2">The sequence shown here is derived from an EMBL/GenBank/DDBJ whole genome shotgun (WGS) entry which is preliminary data.</text>
</comment>
<gene>
    <name evidence="2" type="ORF">P343_07905</name>
</gene>
<dbReference type="Gene3D" id="2.40.50.230">
    <property type="entry name" value="Gp5 N-terminal domain"/>
    <property type="match status" value="1"/>
</dbReference>
<evidence type="ECO:0000313" key="3">
    <source>
        <dbReference type="Proteomes" id="UP000018296"/>
    </source>
</evidence>
<dbReference type="STRING" id="1395513.P343_07905"/>
<dbReference type="AlphaFoldDB" id="V6IXK8"/>
<evidence type="ECO:0000259" key="1">
    <source>
        <dbReference type="Pfam" id="PF18352"/>
    </source>
</evidence>
<feature type="domain" description="Phage protein Gp138 N-terminal" evidence="1">
    <location>
        <begin position="24"/>
        <end position="110"/>
    </location>
</feature>
<dbReference type="EMBL" id="AWTC01000006">
    <property type="protein sequence ID" value="EST12040.1"/>
    <property type="molecule type" value="Genomic_DNA"/>
</dbReference>
<dbReference type="InterPro" id="IPR041599">
    <property type="entry name" value="Gp138_N"/>
</dbReference>
<dbReference type="PATRIC" id="fig|1395513.3.peg.1604"/>
<organism evidence="2 3">
    <name type="scientific">Sporolactobacillus laevolacticus DSM 442</name>
    <dbReference type="NCBI Taxonomy" id="1395513"/>
    <lineage>
        <taxon>Bacteria</taxon>
        <taxon>Bacillati</taxon>
        <taxon>Bacillota</taxon>
        <taxon>Bacilli</taxon>
        <taxon>Bacillales</taxon>
        <taxon>Sporolactobacillaceae</taxon>
        <taxon>Sporolactobacillus</taxon>
    </lineage>
</organism>
<reference evidence="2 3" key="1">
    <citation type="journal article" date="2013" name="Genome Announc.">
        <title>Genome Sequence of Sporolactobacillus laevolacticus DSM442, an Efficient Polymer-Grade D-Lactate Producer from Agricultural Waste Cottonseed as a Nitrogen Source.</title>
        <authorList>
            <person name="Wang H."/>
            <person name="Wang L."/>
            <person name="Ju J."/>
            <person name="Yu B."/>
            <person name="Ma Y."/>
        </authorList>
    </citation>
    <scope>NUCLEOTIDE SEQUENCE [LARGE SCALE GENOMIC DNA]</scope>
    <source>
        <strain evidence="2 3">DSM 442</strain>
    </source>
</reference>
<dbReference type="Pfam" id="PF18352">
    <property type="entry name" value="Gp138_N"/>
    <property type="match status" value="1"/>
</dbReference>
<protein>
    <recommendedName>
        <fullName evidence="1">Phage protein Gp138 N-terminal domain-containing protein</fullName>
    </recommendedName>
</protein>
<dbReference type="eggNOG" id="ENOG50333DQ">
    <property type="taxonomic scope" value="Bacteria"/>
</dbReference>
<dbReference type="OrthoDB" id="2621843at2"/>
<accession>V6IXK8</accession>
<dbReference type="Proteomes" id="UP000018296">
    <property type="component" value="Unassembled WGS sequence"/>
</dbReference>
<sequence>MSKGTQFTEALIRNIKLSLHVAAPAVVKKYDSGAHTADVEPLFMSADSDGNLDEWPLIEDANVLKHVGDLNVGDVVLLNFADRALDEMNGSEKFDPDSTRTHDLTDAFVVGVIE</sequence>
<dbReference type="InterPro" id="IPR037026">
    <property type="entry name" value="Vgr_OB-fold_dom_sf"/>
</dbReference>
<proteinExistence type="predicted"/>
<dbReference type="RefSeq" id="WP_023509851.1">
    <property type="nucleotide sequence ID" value="NZ_AWTC01000006.1"/>
</dbReference>
<evidence type="ECO:0000313" key="2">
    <source>
        <dbReference type="EMBL" id="EST12040.1"/>
    </source>
</evidence>
<keyword evidence="3" id="KW-1185">Reference proteome</keyword>